<evidence type="ECO:0000313" key="3">
    <source>
        <dbReference type="EMBL" id="OZS73699.1"/>
    </source>
</evidence>
<dbReference type="PANTHER" id="PTHR43708:SF3">
    <property type="entry name" value="OXIDOREDUCTASE"/>
    <property type="match status" value="1"/>
</dbReference>
<dbReference type="Gene3D" id="3.30.360.10">
    <property type="entry name" value="Dihydrodipicolinate Reductase, domain 2"/>
    <property type="match status" value="1"/>
</dbReference>
<dbReference type="AlphaFoldDB" id="A0A264VQW8"/>
<organism evidence="3 4">
    <name type="scientific">Providencia rettgeri</name>
    <dbReference type="NCBI Taxonomy" id="587"/>
    <lineage>
        <taxon>Bacteria</taxon>
        <taxon>Pseudomonadati</taxon>
        <taxon>Pseudomonadota</taxon>
        <taxon>Gammaproteobacteria</taxon>
        <taxon>Enterobacterales</taxon>
        <taxon>Morganellaceae</taxon>
        <taxon>Providencia</taxon>
    </lineage>
</organism>
<dbReference type="PANTHER" id="PTHR43708">
    <property type="entry name" value="CONSERVED EXPRESSED OXIDOREDUCTASE (EUROFUNG)"/>
    <property type="match status" value="1"/>
</dbReference>
<reference evidence="3 4" key="1">
    <citation type="submission" date="2017-07" db="EMBL/GenBank/DDBJ databases">
        <title>blaIMP-27 on transferable plasmids in Proteus mirabilis and Providencia rettgeri.</title>
        <authorList>
            <person name="Potter R."/>
        </authorList>
    </citation>
    <scope>NUCLEOTIDE SEQUENCE [LARGE SCALE GENOMIC DNA]</scope>
    <source>
        <strain evidence="3 4">PR1</strain>
    </source>
</reference>
<dbReference type="Gene3D" id="3.40.50.720">
    <property type="entry name" value="NAD(P)-binding Rossmann-like Domain"/>
    <property type="match status" value="1"/>
</dbReference>
<dbReference type="GO" id="GO:0000166">
    <property type="term" value="F:nucleotide binding"/>
    <property type="evidence" value="ECO:0007669"/>
    <property type="project" value="InterPro"/>
</dbReference>
<dbReference type="InterPro" id="IPR051317">
    <property type="entry name" value="Gfo/Idh/MocA_oxidoreduct"/>
</dbReference>
<gene>
    <name evidence="3" type="ORF">CHI95_15395</name>
</gene>
<proteinExistence type="predicted"/>
<dbReference type="InterPro" id="IPR055170">
    <property type="entry name" value="GFO_IDH_MocA-like_dom"/>
</dbReference>
<dbReference type="Pfam" id="PF22725">
    <property type="entry name" value="GFO_IDH_MocA_C3"/>
    <property type="match status" value="1"/>
</dbReference>
<evidence type="ECO:0000259" key="1">
    <source>
        <dbReference type="Pfam" id="PF01408"/>
    </source>
</evidence>
<feature type="domain" description="GFO/IDH/MocA-like oxidoreductase" evidence="2">
    <location>
        <begin position="141"/>
        <end position="271"/>
    </location>
</feature>
<dbReference type="EMBL" id="NOWC01000019">
    <property type="protein sequence ID" value="OZS73699.1"/>
    <property type="molecule type" value="Genomic_DNA"/>
</dbReference>
<name>A0A264VQW8_PRORE</name>
<dbReference type="InterPro" id="IPR000683">
    <property type="entry name" value="Gfo/Idh/MocA-like_OxRdtase_N"/>
</dbReference>
<dbReference type="Pfam" id="PF01408">
    <property type="entry name" value="GFO_IDH_MocA"/>
    <property type="match status" value="1"/>
</dbReference>
<dbReference type="SUPFAM" id="SSF55347">
    <property type="entry name" value="Glyceraldehyde-3-phosphate dehydrogenase-like, C-terminal domain"/>
    <property type="match status" value="1"/>
</dbReference>
<accession>A0A264VQW8</accession>
<dbReference type="InterPro" id="IPR036291">
    <property type="entry name" value="NAD(P)-bd_dom_sf"/>
</dbReference>
<protein>
    <submittedName>
        <fullName evidence="3">Oxidoreductase</fullName>
    </submittedName>
</protein>
<evidence type="ECO:0000313" key="4">
    <source>
        <dbReference type="Proteomes" id="UP000216001"/>
    </source>
</evidence>
<dbReference type="SUPFAM" id="SSF51735">
    <property type="entry name" value="NAD(P)-binding Rossmann-fold domains"/>
    <property type="match status" value="1"/>
</dbReference>
<evidence type="ECO:0000259" key="2">
    <source>
        <dbReference type="Pfam" id="PF22725"/>
    </source>
</evidence>
<feature type="domain" description="Gfo/Idh/MocA-like oxidoreductase N-terminal" evidence="1">
    <location>
        <begin position="4"/>
        <end position="132"/>
    </location>
</feature>
<dbReference type="RefSeq" id="WP_094962112.1">
    <property type="nucleotide sequence ID" value="NZ_NOWC01000019.1"/>
</dbReference>
<comment type="caution">
    <text evidence="3">The sequence shown here is derived from an EMBL/GenBank/DDBJ whole genome shotgun (WGS) entry which is preliminary data.</text>
</comment>
<sequence length="379" mass="42034">MRLKLGMVGGGEGAFIGAVHRLAARMDDEFELVAGAFSSNEENGKRTGERLHLAPERCYASYQQMAQSEVARDDGIDVVAIVTPNHLHAPIAVEFLRSGIDVICDKPLCTSYSEALQLADVVRETGRQLILTHNYSAYPLIREARSRILAGELGEIRYIEVEYLQQWLATRLEETENKQANWRTDPKKAGAGSIGDIGTHAWQLASFVTGMLPESIRAELTSMIPGRVLDDDVRVQMRYHNGAKGRLWASQVACGEENGLRLRIYGSQGSLSFSQENPNQLWLKPFDSPMYCVSRGSMSQWEENRAMTRVPAGHPEGYLEGFAQIYREAATRIREGGGASPLLPGIEIGLQGMAFIDAAKRSDDNCGQWIDFTQYRCSS</sequence>
<dbReference type="Proteomes" id="UP000216001">
    <property type="component" value="Unassembled WGS sequence"/>
</dbReference>